<name>A0AAW2ZDQ6_9EUKA</name>
<comment type="caution">
    <text evidence="2">The sequence shown here is derived from an EMBL/GenBank/DDBJ whole genome shotgun (WGS) entry which is preliminary data.</text>
</comment>
<keyword evidence="1" id="KW-0732">Signal</keyword>
<dbReference type="AlphaFoldDB" id="A0AAW2ZDQ6"/>
<dbReference type="Proteomes" id="UP001431209">
    <property type="component" value="Unassembled WGS sequence"/>
</dbReference>
<feature type="chain" id="PRO_5043419245" evidence="1">
    <location>
        <begin position="19"/>
        <end position="90"/>
    </location>
</feature>
<sequence length="90" mass="10481">MRVSTILLLAFLIACVYAARSNLRKRSGVAVRRGRDFSEQSDSQFFSKPKTKCDSCLKESKECQKKYRHDMGALLDNCDYQCWKFCDQQQ</sequence>
<proteinExistence type="predicted"/>
<reference evidence="2 3" key="1">
    <citation type="submission" date="2024-03" db="EMBL/GenBank/DDBJ databases">
        <title>The Acrasis kona genome and developmental transcriptomes reveal deep origins of eukaryotic multicellular pathways.</title>
        <authorList>
            <person name="Sheikh S."/>
            <person name="Fu C.-J."/>
            <person name="Brown M.W."/>
            <person name="Baldauf S.L."/>
        </authorList>
    </citation>
    <scope>NUCLEOTIDE SEQUENCE [LARGE SCALE GENOMIC DNA]</scope>
    <source>
        <strain evidence="2 3">ATCC MYA-3509</strain>
    </source>
</reference>
<evidence type="ECO:0000313" key="3">
    <source>
        <dbReference type="Proteomes" id="UP001431209"/>
    </source>
</evidence>
<dbReference type="EMBL" id="JAOPGA020001351">
    <property type="protein sequence ID" value="KAL0487565.1"/>
    <property type="molecule type" value="Genomic_DNA"/>
</dbReference>
<dbReference type="PROSITE" id="PS51257">
    <property type="entry name" value="PROKAR_LIPOPROTEIN"/>
    <property type="match status" value="1"/>
</dbReference>
<organism evidence="2 3">
    <name type="scientific">Acrasis kona</name>
    <dbReference type="NCBI Taxonomy" id="1008807"/>
    <lineage>
        <taxon>Eukaryota</taxon>
        <taxon>Discoba</taxon>
        <taxon>Heterolobosea</taxon>
        <taxon>Tetramitia</taxon>
        <taxon>Eutetramitia</taxon>
        <taxon>Acrasidae</taxon>
        <taxon>Acrasis</taxon>
    </lineage>
</organism>
<keyword evidence="3" id="KW-1185">Reference proteome</keyword>
<accession>A0AAW2ZDQ6</accession>
<protein>
    <submittedName>
        <fullName evidence="2">Uncharacterized protein</fullName>
    </submittedName>
</protein>
<evidence type="ECO:0000313" key="2">
    <source>
        <dbReference type="EMBL" id="KAL0487565.1"/>
    </source>
</evidence>
<evidence type="ECO:0000256" key="1">
    <source>
        <dbReference type="SAM" id="SignalP"/>
    </source>
</evidence>
<gene>
    <name evidence="2" type="ORF">AKO1_000340</name>
</gene>
<feature type="signal peptide" evidence="1">
    <location>
        <begin position="1"/>
        <end position="18"/>
    </location>
</feature>